<protein>
    <submittedName>
        <fullName evidence="1">Uncharacterized protein</fullName>
    </submittedName>
</protein>
<name>A0A381TJ15_9ZZZZ</name>
<dbReference type="EMBL" id="UINC01004389">
    <property type="protein sequence ID" value="SVA13963.1"/>
    <property type="molecule type" value="Genomic_DNA"/>
</dbReference>
<accession>A0A381TJ15</accession>
<organism evidence="1">
    <name type="scientific">marine metagenome</name>
    <dbReference type="NCBI Taxonomy" id="408172"/>
    <lineage>
        <taxon>unclassified sequences</taxon>
        <taxon>metagenomes</taxon>
        <taxon>ecological metagenomes</taxon>
    </lineage>
</organism>
<sequence>MNVNNGLNGVLGHFYCIVITNSKATKQSRQKCNNRDCRFPIYIDTRNDIG</sequence>
<reference evidence="1" key="1">
    <citation type="submission" date="2018-05" db="EMBL/GenBank/DDBJ databases">
        <authorList>
            <person name="Lanie J.A."/>
            <person name="Ng W.-L."/>
            <person name="Kazmierczak K.M."/>
            <person name="Andrzejewski T.M."/>
            <person name="Davidsen T.M."/>
            <person name="Wayne K.J."/>
            <person name="Tettelin H."/>
            <person name="Glass J.I."/>
            <person name="Rusch D."/>
            <person name="Podicherti R."/>
            <person name="Tsui H.-C.T."/>
            <person name="Winkler M.E."/>
        </authorList>
    </citation>
    <scope>NUCLEOTIDE SEQUENCE</scope>
</reference>
<proteinExistence type="predicted"/>
<evidence type="ECO:0000313" key="1">
    <source>
        <dbReference type="EMBL" id="SVA13963.1"/>
    </source>
</evidence>
<gene>
    <name evidence="1" type="ORF">METZ01_LOCUS66817</name>
</gene>
<dbReference type="AlphaFoldDB" id="A0A381TJ15"/>